<sequence length="49" mass="5754">MNTDRIIPHLQFTDWDQKKNIPKSTANFLSFLNVIESVTKNQEYGPILF</sequence>
<dbReference type="EMBL" id="CP111021">
    <property type="protein sequence ID" value="WAR17545.1"/>
    <property type="molecule type" value="Genomic_DNA"/>
</dbReference>
<keyword evidence="4" id="KW-1185">Reference proteome</keyword>
<evidence type="ECO:0000313" key="2">
    <source>
        <dbReference type="EMBL" id="WAR17536.1"/>
    </source>
</evidence>
<dbReference type="Gene3D" id="3.90.190.10">
    <property type="entry name" value="Protein tyrosine phosphatase superfamily"/>
    <property type="match status" value="1"/>
</dbReference>
<evidence type="ECO:0000313" key="4">
    <source>
        <dbReference type="Proteomes" id="UP001164746"/>
    </source>
</evidence>
<protein>
    <recommendedName>
        <fullName evidence="1">Tyrosine-protein phosphatase domain-containing protein</fullName>
    </recommendedName>
</protein>
<dbReference type="Pfam" id="PF00102">
    <property type="entry name" value="Y_phosphatase"/>
    <property type="match status" value="1"/>
</dbReference>
<dbReference type="SUPFAM" id="SSF52799">
    <property type="entry name" value="(Phosphotyrosine protein) phosphatases II"/>
    <property type="match status" value="1"/>
</dbReference>
<evidence type="ECO:0000259" key="1">
    <source>
        <dbReference type="Pfam" id="PF00102"/>
    </source>
</evidence>
<dbReference type="InterPro" id="IPR029021">
    <property type="entry name" value="Prot-tyrosine_phosphatase-like"/>
</dbReference>
<dbReference type="InterPro" id="IPR000242">
    <property type="entry name" value="PTP_cat"/>
</dbReference>
<reference evidence="3" key="1">
    <citation type="submission" date="2022-11" db="EMBL/GenBank/DDBJ databases">
        <title>Centuries of genome instability and evolution in soft-shell clam transmissible cancer (bioRxiv).</title>
        <authorList>
            <person name="Hart S.F.M."/>
            <person name="Yonemitsu M.A."/>
            <person name="Giersch R.M."/>
            <person name="Beal B.F."/>
            <person name="Arriagada G."/>
            <person name="Davis B.W."/>
            <person name="Ostrander E.A."/>
            <person name="Goff S.P."/>
            <person name="Metzger M.J."/>
        </authorList>
    </citation>
    <scope>NUCLEOTIDE SEQUENCE</scope>
    <source>
        <strain evidence="3">MELC-2E11</strain>
        <tissue evidence="3">Siphon/mantle</tissue>
    </source>
</reference>
<feature type="domain" description="Tyrosine-protein phosphatase" evidence="1">
    <location>
        <begin position="5"/>
        <end position="48"/>
    </location>
</feature>
<proteinExistence type="predicted"/>
<gene>
    <name evidence="2" type="ORF">MAR_032130</name>
    <name evidence="3" type="ORF">MAR_032139</name>
</gene>
<organism evidence="3 4">
    <name type="scientific">Mya arenaria</name>
    <name type="common">Soft-shell clam</name>
    <dbReference type="NCBI Taxonomy" id="6604"/>
    <lineage>
        <taxon>Eukaryota</taxon>
        <taxon>Metazoa</taxon>
        <taxon>Spiralia</taxon>
        <taxon>Lophotrochozoa</taxon>
        <taxon>Mollusca</taxon>
        <taxon>Bivalvia</taxon>
        <taxon>Autobranchia</taxon>
        <taxon>Heteroconchia</taxon>
        <taxon>Euheterodonta</taxon>
        <taxon>Imparidentia</taxon>
        <taxon>Neoheterodontei</taxon>
        <taxon>Myida</taxon>
        <taxon>Myoidea</taxon>
        <taxon>Myidae</taxon>
        <taxon>Mya</taxon>
    </lineage>
</organism>
<accession>A0ABY7F6K3</accession>
<dbReference type="Proteomes" id="UP001164746">
    <property type="component" value="Chromosome 10"/>
</dbReference>
<evidence type="ECO:0000313" key="3">
    <source>
        <dbReference type="EMBL" id="WAR17545.1"/>
    </source>
</evidence>
<dbReference type="EMBL" id="CP111021">
    <property type="protein sequence ID" value="WAR17536.1"/>
    <property type="molecule type" value="Genomic_DNA"/>
</dbReference>
<name>A0ABY7F6K3_MYAAR</name>